<feature type="domain" description="EAL" evidence="5">
    <location>
        <begin position="612"/>
        <end position="856"/>
    </location>
</feature>
<protein>
    <submittedName>
        <fullName evidence="7">EAL domain-containing protein</fullName>
    </submittedName>
</protein>
<dbReference type="SMART" id="SM00052">
    <property type="entry name" value="EAL"/>
    <property type="match status" value="1"/>
</dbReference>
<dbReference type="InterPro" id="IPR043128">
    <property type="entry name" value="Rev_trsase/Diguanyl_cyclase"/>
</dbReference>
<evidence type="ECO:0000256" key="1">
    <source>
        <dbReference type="PROSITE-ProRule" id="PRU00050"/>
    </source>
</evidence>
<dbReference type="NCBIfam" id="TIGR00229">
    <property type="entry name" value="sensory_box"/>
    <property type="match status" value="2"/>
</dbReference>
<dbReference type="InterPro" id="IPR052155">
    <property type="entry name" value="Biofilm_reg_signaling"/>
</dbReference>
<accession>A0A5R9J570</accession>
<dbReference type="GO" id="GO:0005737">
    <property type="term" value="C:cytoplasm"/>
    <property type="evidence" value="ECO:0007669"/>
    <property type="project" value="InterPro"/>
</dbReference>
<dbReference type="InterPro" id="IPR035909">
    <property type="entry name" value="CheB_C"/>
</dbReference>
<dbReference type="CDD" id="cd01949">
    <property type="entry name" value="GGDEF"/>
    <property type="match status" value="1"/>
</dbReference>
<evidence type="ECO:0000259" key="5">
    <source>
        <dbReference type="PROSITE" id="PS50883"/>
    </source>
</evidence>
<dbReference type="Gene3D" id="3.30.70.270">
    <property type="match status" value="1"/>
</dbReference>
<dbReference type="SMART" id="SM00267">
    <property type="entry name" value="GGDEF"/>
    <property type="match status" value="1"/>
</dbReference>
<dbReference type="InterPro" id="IPR001633">
    <property type="entry name" value="EAL_dom"/>
</dbReference>
<dbReference type="GO" id="GO:0006935">
    <property type="term" value="P:chemotaxis"/>
    <property type="evidence" value="ECO:0007669"/>
    <property type="project" value="InterPro"/>
</dbReference>
<dbReference type="PROSITE" id="PS50887">
    <property type="entry name" value="GGDEF"/>
    <property type="match status" value="1"/>
</dbReference>
<evidence type="ECO:0000259" key="4">
    <source>
        <dbReference type="PROSITE" id="PS50122"/>
    </source>
</evidence>
<dbReference type="SUPFAM" id="SSF55073">
    <property type="entry name" value="Nucleotide cyclase"/>
    <property type="match status" value="1"/>
</dbReference>
<dbReference type="Gene3D" id="3.40.50.180">
    <property type="entry name" value="Methylesterase CheB, C-terminal domain"/>
    <property type="match status" value="1"/>
</dbReference>
<dbReference type="FunFam" id="3.30.450.20:FF:000099">
    <property type="entry name" value="Sensory box sensor histidine kinase"/>
    <property type="match status" value="1"/>
</dbReference>
<dbReference type="Pfam" id="PF00563">
    <property type="entry name" value="EAL"/>
    <property type="match status" value="1"/>
</dbReference>
<dbReference type="Pfam" id="PF01339">
    <property type="entry name" value="CheB_methylest"/>
    <property type="match status" value="1"/>
</dbReference>
<dbReference type="SMART" id="SM00091">
    <property type="entry name" value="PAS"/>
    <property type="match status" value="2"/>
</dbReference>
<dbReference type="InterPro" id="IPR035965">
    <property type="entry name" value="PAS-like_dom_sf"/>
</dbReference>
<comment type="caution">
    <text evidence="7">The sequence shown here is derived from an EMBL/GenBank/DDBJ whole genome shotgun (WGS) entry which is preliminary data.</text>
</comment>
<dbReference type="EMBL" id="VCDI01000011">
    <property type="protein sequence ID" value="TLU70761.1"/>
    <property type="molecule type" value="Genomic_DNA"/>
</dbReference>
<dbReference type="CDD" id="cd01948">
    <property type="entry name" value="EAL"/>
    <property type="match status" value="1"/>
</dbReference>
<dbReference type="InterPro" id="IPR000700">
    <property type="entry name" value="PAS-assoc_C"/>
</dbReference>
<dbReference type="NCBIfam" id="TIGR00254">
    <property type="entry name" value="GGDEF"/>
    <property type="match status" value="1"/>
</dbReference>
<dbReference type="InterPro" id="IPR000673">
    <property type="entry name" value="Sig_transdc_resp-reg_Me-estase"/>
</dbReference>
<dbReference type="CDD" id="cd16433">
    <property type="entry name" value="CheB"/>
    <property type="match status" value="1"/>
</dbReference>
<feature type="domain" description="CheB-type methylesterase" evidence="4">
    <location>
        <begin position="7"/>
        <end position="155"/>
    </location>
</feature>
<dbReference type="PROSITE" id="PS50113">
    <property type="entry name" value="PAC"/>
    <property type="match status" value="1"/>
</dbReference>
<feature type="domain" description="PAS" evidence="2">
    <location>
        <begin position="204"/>
        <end position="244"/>
    </location>
</feature>
<dbReference type="InterPro" id="IPR035919">
    <property type="entry name" value="EAL_sf"/>
</dbReference>
<evidence type="ECO:0000259" key="6">
    <source>
        <dbReference type="PROSITE" id="PS50887"/>
    </source>
</evidence>
<keyword evidence="8" id="KW-1185">Reference proteome</keyword>
<dbReference type="PROSITE" id="PS50122">
    <property type="entry name" value="CHEB"/>
    <property type="match status" value="1"/>
</dbReference>
<sequence length="856" mass="93603">MNSMDQPYFIAIGASGSEGLDDIQRLLTLLSRGTRAVVMIVWHRPSDRVSHLRDILASSSRMPVIVASEASILETGNCYIGEPDGHLTLMDRNRAHLVVGSKGMLQNRSIDALFSSLADWVGPRTIGIVLSGLLDDGSRGLAAIHRAGGLTVVLDPGLKVRGMQQNAIDFDGPISFIGTAGQIAEVVNQLTRQEGDLLPAAYALITTDDTGQIVGWNAGASALFGWQSSDVRGRSYLSLFEPSEPDGSSLEGEIANIPRYPVFNGAQWCLRNDGSRFWADSFLLSKDADGLSGLVIILRNPGLPQPTTPSSISSEPQFQLLTETIPQLVWRSLDDGRWDWASPQWVAYTGQREVESHDRGWREIVHPDDREVTLQAWHVAASRGGMEVEHRLRRADGIYRWFQTRATPLQESEDSSPRQWFGTSTDIDSLRQAEEQVHFLAYHDVLTGVANRAMLDRVLEQTTSAGGQEPAWCNVLYLDLDRFKAINDQFGHRGGDDLLRQVAARIGACVREGDLLARPGGDEFVLVQRVGPPEAGTVLGAKIMNELSRPFAIQGQDLTVKASIGIASCIRDGNTSEELLFRADLALYQAKAAGGGCIKLYDPELEADLRYRQALERDLRLAIENSELDLDFQPIVDIATRETVGYEALARWTHPIHGEVAPGIFIPIAEETGLIVGLGALILELACAAAITWRRQQIVSVNLSPAQLRRHDLVEQVVTVLARTGLVPTRLELEVTEGLLMDDSEQVRNTLQTIRLLGIHVALDDFGTGYAGLGYLCQFPFDKLKIDQSFTRKMETDTGSYAVVKAVVALGQSLGLQVIAEGVETEAQAAMLLAIGCLQGQGYLFGRPVSAFEVPS</sequence>
<dbReference type="PANTHER" id="PTHR44757">
    <property type="entry name" value="DIGUANYLATE CYCLASE DGCP"/>
    <property type="match status" value="1"/>
</dbReference>
<reference evidence="7 8" key="1">
    <citation type="submission" date="2019-05" db="EMBL/GenBank/DDBJ databases">
        <authorList>
            <person name="Pankratov T."/>
            <person name="Grouzdev D."/>
        </authorList>
    </citation>
    <scope>NUCLEOTIDE SEQUENCE [LARGE SCALE GENOMIC DNA]</scope>
    <source>
        <strain evidence="7 8">KEBCLARHB70R</strain>
    </source>
</reference>
<dbReference type="PANTHER" id="PTHR44757:SF2">
    <property type="entry name" value="BIOFILM ARCHITECTURE MAINTENANCE PROTEIN MBAA"/>
    <property type="match status" value="1"/>
</dbReference>
<dbReference type="InterPro" id="IPR029787">
    <property type="entry name" value="Nucleotide_cyclase"/>
</dbReference>
<evidence type="ECO:0000259" key="2">
    <source>
        <dbReference type="PROSITE" id="PS50112"/>
    </source>
</evidence>
<dbReference type="InterPro" id="IPR000014">
    <property type="entry name" value="PAS"/>
</dbReference>
<organism evidence="7 8">
    <name type="scientific">Lichenicoccus roseus</name>
    <dbReference type="NCBI Taxonomy" id="2683649"/>
    <lineage>
        <taxon>Bacteria</taxon>
        <taxon>Pseudomonadati</taxon>
        <taxon>Pseudomonadota</taxon>
        <taxon>Alphaproteobacteria</taxon>
        <taxon>Acetobacterales</taxon>
        <taxon>Acetobacteraceae</taxon>
        <taxon>Lichenicoccus</taxon>
    </lineage>
</organism>
<dbReference type="PROSITE" id="PS50112">
    <property type="entry name" value="PAS"/>
    <property type="match status" value="1"/>
</dbReference>
<dbReference type="InterPro" id="IPR000160">
    <property type="entry name" value="GGDEF_dom"/>
</dbReference>
<proteinExistence type="predicted"/>
<dbReference type="SMART" id="SM00086">
    <property type="entry name" value="PAC"/>
    <property type="match status" value="1"/>
</dbReference>
<dbReference type="PROSITE" id="PS50883">
    <property type="entry name" value="EAL"/>
    <property type="match status" value="1"/>
</dbReference>
<dbReference type="SUPFAM" id="SSF52738">
    <property type="entry name" value="Methylesterase CheB, C-terminal domain"/>
    <property type="match status" value="1"/>
</dbReference>
<dbReference type="CDD" id="cd00130">
    <property type="entry name" value="PAS"/>
    <property type="match status" value="2"/>
</dbReference>
<dbReference type="InterPro" id="IPR001610">
    <property type="entry name" value="PAC"/>
</dbReference>
<dbReference type="Pfam" id="PF08447">
    <property type="entry name" value="PAS_3"/>
    <property type="match status" value="1"/>
</dbReference>
<dbReference type="OrthoDB" id="9793210at2"/>
<dbReference type="Gene3D" id="3.20.20.450">
    <property type="entry name" value="EAL domain"/>
    <property type="match status" value="1"/>
</dbReference>
<dbReference type="GO" id="GO:0000156">
    <property type="term" value="F:phosphorelay response regulator activity"/>
    <property type="evidence" value="ECO:0007669"/>
    <property type="project" value="InterPro"/>
</dbReference>
<evidence type="ECO:0000313" key="7">
    <source>
        <dbReference type="EMBL" id="TLU70761.1"/>
    </source>
</evidence>
<comment type="caution">
    <text evidence="1">Lacks conserved residue(s) required for the propagation of feature annotation.</text>
</comment>
<gene>
    <name evidence="7" type="ORF">FE263_20580</name>
</gene>
<name>A0A5R9J570_9PROT</name>
<feature type="domain" description="PAC" evidence="3">
    <location>
        <begin position="386"/>
        <end position="439"/>
    </location>
</feature>
<feature type="domain" description="GGDEF" evidence="6">
    <location>
        <begin position="471"/>
        <end position="603"/>
    </location>
</feature>
<evidence type="ECO:0000313" key="8">
    <source>
        <dbReference type="Proteomes" id="UP000305654"/>
    </source>
</evidence>
<dbReference type="GO" id="GO:0008984">
    <property type="term" value="F:protein-glutamate methylesterase activity"/>
    <property type="evidence" value="ECO:0007669"/>
    <property type="project" value="InterPro"/>
</dbReference>
<dbReference type="Pfam" id="PF13426">
    <property type="entry name" value="PAS_9"/>
    <property type="match status" value="1"/>
</dbReference>
<dbReference type="SUPFAM" id="SSF55785">
    <property type="entry name" value="PYP-like sensor domain (PAS domain)"/>
    <property type="match status" value="2"/>
</dbReference>
<dbReference type="Gene3D" id="3.30.450.20">
    <property type="entry name" value="PAS domain"/>
    <property type="match status" value="2"/>
</dbReference>
<dbReference type="InterPro" id="IPR013655">
    <property type="entry name" value="PAS_fold_3"/>
</dbReference>
<dbReference type="SUPFAM" id="SSF141868">
    <property type="entry name" value="EAL domain-like"/>
    <property type="match status" value="1"/>
</dbReference>
<dbReference type="Pfam" id="PF00990">
    <property type="entry name" value="GGDEF"/>
    <property type="match status" value="1"/>
</dbReference>
<dbReference type="Proteomes" id="UP000305654">
    <property type="component" value="Unassembled WGS sequence"/>
</dbReference>
<dbReference type="AlphaFoldDB" id="A0A5R9J570"/>
<evidence type="ECO:0000259" key="3">
    <source>
        <dbReference type="PROSITE" id="PS50113"/>
    </source>
</evidence>